<dbReference type="Gene3D" id="3.40.50.1820">
    <property type="entry name" value="alpha/beta hydrolase"/>
    <property type="match status" value="1"/>
</dbReference>
<dbReference type="EMBL" id="ASHR01000032">
    <property type="protein sequence ID" value="ERG63347.1"/>
    <property type="molecule type" value="Genomic_DNA"/>
</dbReference>
<evidence type="ECO:0000313" key="3">
    <source>
        <dbReference type="Proteomes" id="UP000016462"/>
    </source>
</evidence>
<gene>
    <name evidence="2" type="ORF">L332_02625</name>
</gene>
<dbReference type="PANTHER" id="PTHR43798">
    <property type="entry name" value="MONOACYLGLYCEROL LIPASE"/>
    <property type="match status" value="1"/>
</dbReference>
<dbReference type="Pfam" id="PF12697">
    <property type="entry name" value="Abhydrolase_6"/>
    <property type="match status" value="1"/>
</dbReference>
<keyword evidence="3" id="KW-1185">Reference proteome</keyword>
<feature type="domain" description="AB hydrolase-1" evidence="1">
    <location>
        <begin position="14"/>
        <end position="236"/>
    </location>
</feature>
<proteinExistence type="predicted"/>
<dbReference type="PRINTS" id="PR00111">
    <property type="entry name" value="ABHYDROLASE"/>
</dbReference>
<dbReference type="RefSeq" id="WP_021011324.1">
    <property type="nucleotide sequence ID" value="NZ_ASHR01000032.1"/>
</dbReference>
<dbReference type="Proteomes" id="UP000016462">
    <property type="component" value="Unassembled WGS sequence"/>
</dbReference>
<dbReference type="SUPFAM" id="SSF53474">
    <property type="entry name" value="alpha/beta-Hydrolases"/>
    <property type="match status" value="1"/>
</dbReference>
<dbReference type="OrthoDB" id="3519228at2"/>
<reference evidence="2 3" key="1">
    <citation type="journal article" date="2013" name="Genome Announc.">
        <title>First draft genome sequence from a member of the genus agrococcus, isolated from modern microbialites.</title>
        <authorList>
            <person name="White R.A.III."/>
            <person name="Grassa C.J."/>
            <person name="Suttle C.A."/>
        </authorList>
    </citation>
    <scope>NUCLEOTIDE SEQUENCE [LARGE SCALE GENOMIC DNA]</scope>
    <source>
        <strain evidence="2 3">RW1</strain>
    </source>
</reference>
<evidence type="ECO:0000259" key="1">
    <source>
        <dbReference type="Pfam" id="PF12697"/>
    </source>
</evidence>
<sequence>MHVDETGPAGAPPLLLLHGGGVGGWMWRPTLAALRHPVRALVPDLPGHGRSASDPYRSHAETLAGLEVLLEERASSGSVVAGFSLGAQLAVLLAARRPELVADAVVVSAQARPLPLAGPTLALLGLSAPLARVPWFARLQARELLVPDELLPEYVAGSAAITRATLLASVGENLRFTVPDGWGASGSALVVVGGAERRVMRDSARLLHDAHPGSELRVVPRAGHGLPLEHPERMAAMLDERLARLDR</sequence>
<organism evidence="2 3">
    <name type="scientific">Agrococcus pavilionensis RW1</name>
    <dbReference type="NCBI Taxonomy" id="1330458"/>
    <lineage>
        <taxon>Bacteria</taxon>
        <taxon>Bacillati</taxon>
        <taxon>Actinomycetota</taxon>
        <taxon>Actinomycetes</taxon>
        <taxon>Micrococcales</taxon>
        <taxon>Microbacteriaceae</taxon>
        <taxon>Agrococcus</taxon>
    </lineage>
</organism>
<comment type="caution">
    <text evidence="2">The sequence shown here is derived from an EMBL/GenBank/DDBJ whole genome shotgun (WGS) entry which is preliminary data.</text>
</comment>
<dbReference type="GO" id="GO:0003824">
    <property type="term" value="F:catalytic activity"/>
    <property type="evidence" value="ECO:0007669"/>
    <property type="project" value="UniProtKB-ARBA"/>
</dbReference>
<protein>
    <recommendedName>
        <fullName evidence="1">AB hydrolase-1 domain-containing protein</fullName>
    </recommendedName>
</protein>
<dbReference type="InterPro" id="IPR029058">
    <property type="entry name" value="AB_hydrolase_fold"/>
</dbReference>
<evidence type="ECO:0000313" key="2">
    <source>
        <dbReference type="EMBL" id="ERG63347.1"/>
    </source>
</evidence>
<name>U1LN30_9MICO</name>
<accession>U1LN30</accession>
<dbReference type="AlphaFoldDB" id="U1LN30"/>
<dbReference type="InterPro" id="IPR050266">
    <property type="entry name" value="AB_hydrolase_sf"/>
</dbReference>
<dbReference type="InterPro" id="IPR000073">
    <property type="entry name" value="AB_hydrolase_1"/>
</dbReference>